<reference evidence="1" key="1">
    <citation type="submission" date="2020-08" db="EMBL/GenBank/DDBJ databases">
        <title>Multicomponent nature underlies the extraordinary mechanical properties of spider dragline silk.</title>
        <authorList>
            <person name="Kono N."/>
            <person name="Nakamura H."/>
            <person name="Mori M."/>
            <person name="Yoshida Y."/>
            <person name="Ohtoshi R."/>
            <person name="Malay A.D."/>
            <person name="Moran D.A.P."/>
            <person name="Tomita M."/>
            <person name="Numata K."/>
            <person name="Arakawa K."/>
        </authorList>
    </citation>
    <scope>NUCLEOTIDE SEQUENCE</scope>
</reference>
<evidence type="ECO:0000313" key="2">
    <source>
        <dbReference type="Proteomes" id="UP000887013"/>
    </source>
</evidence>
<dbReference type="AlphaFoldDB" id="A0A8X6QV97"/>
<gene>
    <name evidence="1" type="primary">C0J52_14187</name>
    <name evidence="1" type="ORF">NPIL_378611</name>
</gene>
<comment type="caution">
    <text evidence="1">The sequence shown here is derived from an EMBL/GenBank/DDBJ whole genome shotgun (WGS) entry which is preliminary data.</text>
</comment>
<keyword evidence="2" id="KW-1185">Reference proteome</keyword>
<dbReference type="PANTHER" id="PTHR47326">
    <property type="entry name" value="TRANSPOSABLE ELEMENT TC3 TRANSPOSASE-LIKE PROTEIN"/>
    <property type="match status" value="1"/>
</dbReference>
<sequence length="231" mass="27214">MFQRSPRKSLRQACREVGISKSSVHRIMKRCQWRSYIPRLVHALNDDDPDRRVQYCEWYLERCNEDAHFPTKIVWSDEATFKLNGSINRHNCTYWGPENPHVRVDHPVNLPGITVWCDLSSRGLIEPFFFDATGPVYLNLLQQSVIPSIREDFEQEEFYFQQDGAPQHYHRDVRSFLDGILPKVGLDGEERKFKEALFLRQQPNHAENTGFRPITEVKHHRARSVLARVQI</sequence>
<dbReference type="EMBL" id="BMAW01036787">
    <property type="protein sequence ID" value="GFU45823.1"/>
    <property type="molecule type" value="Genomic_DNA"/>
</dbReference>
<name>A0A8X6QV97_NEPPI</name>
<dbReference type="Gene3D" id="3.30.420.10">
    <property type="entry name" value="Ribonuclease H-like superfamily/Ribonuclease H"/>
    <property type="match status" value="1"/>
</dbReference>
<dbReference type="PANTHER" id="PTHR47326:SF1">
    <property type="entry name" value="HTH PSQ-TYPE DOMAIN-CONTAINING PROTEIN"/>
    <property type="match status" value="1"/>
</dbReference>
<dbReference type="Proteomes" id="UP000887013">
    <property type="component" value="Unassembled WGS sequence"/>
</dbReference>
<accession>A0A8X6QV97</accession>
<dbReference type="GO" id="GO:0003676">
    <property type="term" value="F:nucleic acid binding"/>
    <property type="evidence" value="ECO:0007669"/>
    <property type="project" value="InterPro"/>
</dbReference>
<evidence type="ECO:0000313" key="1">
    <source>
        <dbReference type="EMBL" id="GFU45823.1"/>
    </source>
</evidence>
<proteinExistence type="predicted"/>
<protein>
    <recommendedName>
        <fullName evidence="3">Transposase</fullName>
    </recommendedName>
</protein>
<dbReference type="OrthoDB" id="6411459at2759"/>
<dbReference type="InterPro" id="IPR036397">
    <property type="entry name" value="RNaseH_sf"/>
</dbReference>
<evidence type="ECO:0008006" key="3">
    <source>
        <dbReference type="Google" id="ProtNLM"/>
    </source>
</evidence>
<organism evidence="1 2">
    <name type="scientific">Nephila pilipes</name>
    <name type="common">Giant wood spider</name>
    <name type="synonym">Nephila maculata</name>
    <dbReference type="NCBI Taxonomy" id="299642"/>
    <lineage>
        <taxon>Eukaryota</taxon>
        <taxon>Metazoa</taxon>
        <taxon>Ecdysozoa</taxon>
        <taxon>Arthropoda</taxon>
        <taxon>Chelicerata</taxon>
        <taxon>Arachnida</taxon>
        <taxon>Araneae</taxon>
        <taxon>Araneomorphae</taxon>
        <taxon>Entelegynae</taxon>
        <taxon>Araneoidea</taxon>
        <taxon>Nephilidae</taxon>
        <taxon>Nephila</taxon>
    </lineage>
</organism>